<dbReference type="InterPro" id="IPR016135">
    <property type="entry name" value="UBQ-conjugating_enzyme/RWD"/>
</dbReference>
<evidence type="ECO:0000256" key="1">
    <source>
        <dbReference type="ARBA" id="ARBA00022679"/>
    </source>
</evidence>
<dbReference type="OrthoDB" id="47801at2759"/>
<sequence>MVPDENIPEPEPKLSGEIEEIQSEVERKFQEFKNFDILGYYPNDHHFVYRRGKPRIESEWEFIRVRLPPEPKLSGSIFVRVYDQRIDLMSVMIVGRESPYHQGLFFFDIFFPSNYLKLPQQETEDVPPLFYHSFDFDLNPNLRKNGTVSLDKTLKCKHTLELLSSLKDLVVNDKSYIDAEKGMKSNREVFMQTFESMLKMLKRPPRPFKDFVLGYFRTRAHDILLNYKACADLEDNAMNSLFFKLVRAFEANGTYCQHHYNQKKYDRALKEEKELLNQSREKYGYENFLYSPPKMNKAKDWLYFGV</sequence>
<accession>A0A2P6RFH2</accession>
<gene>
    <name evidence="3" type="ORF">RchiOBHm_Chr3g0487241</name>
</gene>
<dbReference type="SUPFAM" id="SSF54495">
    <property type="entry name" value="UBC-like"/>
    <property type="match status" value="1"/>
</dbReference>
<name>A0A2P6RFH2_ROSCH</name>
<dbReference type="EMBL" id="PDCK01000041">
    <property type="protein sequence ID" value="PRQ45167.1"/>
    <property type="molecule type" value="Genomic_DNA"/>
</dbReference>
<dbReference type="Gene3D" id="3.10.110.10">
    <property type="entry name" value="Ubiquitin Conjugating Enzyme"/>
    <property type="match status" value="1"/>
</dbReference>
<evidence type="ECO:0000313" key="3">
    <source>
        <dbReference type="EMBL" id="PRQ45167.1"/>
    </source>
</evidence>
<proteinExistence type="predicted"/>
<evidence type="ECO:0000256" key="2">
    <source>
        <dbReference type="ARBA" id="ARBA00022786"/>
    </source>
</evidence>
<keyword evidence="1 3" id="KW-0808">Transferase</keyword>
<comment type="caution">
    <text evidence="3">The sequence shown here is derived from an EMBL/GenBank/DDBJ whole genome shotgun (WGS) entry which is preliminary data.</text>
</comment>
<dbReference type="AlphaFoldDB" id="A0A2P6RFH2"/>
<dbReference type="EC" id="6.2.1.45" evidence="3"/>
<dbReference type="EC" id="2.3.2.-" evidence="3"/>
<organism evidence="3 4">
    <name type="scientific">Rosa chinensis</name>
    <name type="common">China rose</name>
    <dbReference type="NCBI Taxonomy" id="74649"/>
    <lineage>
        <taxon>Eukaryota</taxon>
        <taxon>Viridiplantae</taxon>
        <taxon>Streptophyta</taxon>
        <taxon>Embryophyta</taxon>
        <taxon>Tracheophyta</taxon>
        <taxon>Spermatophyta</taxon>
        <taxon>Magnoliopsida</taxon>
        <taxon>eudicotyledons</taxon>
        <taxon>Gunneridae</taxon>
        <taxon>Pentapetalae</taxon>
        <taxon>rosids</taxon>
        <taxon>fabids</taxon>
        <taxon>Rosales</taxon>
        <taxon>Rosaceae</taxon>
        <taxon>Rosoideae</taxon>
        <taxon>Rosoideae incertae sedis</taxon>
        <taxon>Rosa</taxon>
    </lineage>
</organism>
<protein>
    <submittedName>
        <fullName evidence="3">Putative aminoacyltransferase, E1 ubiquitin-activating enzyme</fullName>
        <ecNumber evidence="3">2.3.2.-</ecNumber>
        <ecNumber evidence="3">6.2.1.45</ecNumber>
    </submittedName>
</protein>
<keyword evidence="4" id="KW-1185">Reference proteome</keyword>
<keyword evidence="3" id="KW-0436">Ligase</keyword>
<dbReference type="Proteomes" id="UP000238479">
    <property type="component" value="Chromosome 3"/>
</dbReference>
<evidence type="ECO:0000313" key="4">
    <source>
        <dbReference type="Proteomes" id="UP000238479"/>
    </source>
</evidence>
<dbReference type="Gramene" id="PRQ45167">
    <property type="protein sequence ID" value="PRQ45167"/>
    <property type="gene ID" value="RchiOBHm_Chr3g0487241"/>
</dbReference>
<reference evidence="3 4" key="1">
    <citation type="journal article" date="2018" name="Nat. Genet.">
        <title>The Rosa genome provides new insights in the design of modern roses.</title>
        <authorList>
            <person name="Bendahmane M."/>
        </authorList>
    </citation>
    <scope>NUCLEOTIDE SEQUENCE [LARGE SCALE GENOMIC DNA]</scope>
    <source>
        <strain evidence="4">cv. Old Blush</strain>
    </source>
</reference>
<dbReference type="OMA" id="MNTNKSC"/>
<dbReference type="STRING" id="74649.A0A2P6RFH2"/>
<dbReference type="GO" id="GO:0004839">
    <property type="term" value="F:ubiquitin activating enzyme activity"/>
    <property type="evidence" value="ECO:0007669"/>
    <property type="project" value="UniProtKB-EC"/>
</dbReference>
<dbReference type="PANTHER" id="PTHR46116">
    <property type="entry name" value="(E3-INDEPENDENT) E2 UBIQUITIN-CONJUGATING ENZYME"/>
    <property type="match status" value="1"/>
</dbReference>
<dbReference type="PANTHER" id="PTHR46116:SF13">
    <property type="entry name" value="UBIQUITIN-CONJUGATING ENZYME E2 24-RELATED"/>
    <property type="match status" value="1"/>
</dbReference>
<keyword evidence="3" id="KW-0012">Acyltransferase</keyword>
<keyword evidence="2" id="KW-0833">Ubl conjugation pathway</keyword>
<dbReference type="GO" id="GO:0061631">
    <property type="term" value="F:ubiquitin conjugating enzyme activity"/>
    <property type="evidence" value="ECO:0007669"/>
    <property type="project" value="TreeGrafter"/>
</dbReference>